<feature type="chain" id="PRO_5047172800" evidence="2">
    <location>
        <begin position="20"/>
        <end position="288"/>
    </location>
</feature>
<evidence type="ECO:0000256" key="1">
    <source>
        <dbReference type="ARBA" id="ARBA00022729"/>
    </source>
</evidence>
<dbReference type="PROSITE" id="PS50983">
    <property type="entry name" value="FE_B12_PBP"/>
    <property type="match status" value="1"/>
</dbReference>
<feature type="domain" description="Fe/B12 periplasmic-binding" evidence="3">
    <location>
        <begin position="24"/>
        <end position="269"/>
    </location>
</feature>
<dbReference type="Gene3D" id="3.40.50.1980">
    <property type="entry name" value="Nitrogenase molybdenum iron protein domain"/>
    <property type="match status" value="2"/>
</dbReference>
<dbReference type="EMBL" id="JAGRZL010000010">
    <property type="protein sequence ID" value="MBR7627923.1"/>
    <property type="molecule type" value="Genomic_DNA"/>
</dbReference>
<dbReference type="PANTHER" id="PTHR30535:SF34">
    <property type="entry name" value="MOLYBDATE-BINDING PROTEIN MOLA"/>
    <property type="match status" value="1"/>
</dbReference>
<evidence type="ECO:0000313" key="4">
    <source>
        <dbReference type="EMBL" id="MBR7627923.1"/>
    </source>
</evidence>
<comment type="caution">
    <text evidence="4">The sequence shown here is derived from an EMBL/GenBank/DDBJ whole genome shotgun (WGS) entry which is preliminary data.</text>
</comment>
<dbReference type="PANTHER" id="PTHR30535">
    <property type="entry name" value="VITAMIN B12-BINDING PROTEIN"/>
    <property type="match status" value="1"/>
</dbReference>
<dbReference type="InterPro" id="IPR054828">
    <property type="entry name" value="Vit_B12_bind_prot"/>
</dbReference>
<dbReference type="RefSeq" id="WP_212512643.1">
    <property type="nucleotide sequence ID" value="NZ_CAWQDX010000002.1"/>
</dbReference>
<dbReference type="SUPFAM" id="SSF53807">
    <property type="entry name" value="Helical backbone' metal receptor"/>
    <property type="match status" value="1"/>
</dbReference>
<accession>A0ABS5GL95</accession>
<evidence type="ECO:0000259" key="3">
    <source>
        <dbReference type="PROSITE" id="PS50983"/>
    </source>
</evidence>
<keyword evidence="5" id="KW-1185">Reference proteome</keyword>
<dbReference type="InterPro" id="IPR002491">
    <property type="entry name" value="ABC_transptr_periplasmic_BD"/>
</dbReference>
<organism evidence="4 5">
    <name type="scientific">Aeromonas popoffii</name>
    <dbReference type="NCBI Taxonomy" id="70856"/>
    <lineage>
        <taxon>Bacteria</taxon>
        <taxon>Pseudomonadati</taxon>
        <taxon>Pseudomonadota</taxon>
        <taxon>Gammaproteobacteria</taxon>
        <taxon>Aeromonadales</taxon>
        <taxon>Aeromonadaceae</taxon>
        <taxon>Aeromonas</taxon>
    </lineage>
</organism>
<gene>
    <name evidence="4" type="ORF">KAT72_02445</name>
</gene>
<keyword evidence="1 2" id="KW-0732">Signal</keyword>
<sequence>MARYVALICLLCWPLTLLAAAPMRIVSLTPHLTELLFAIGAGDRIVATDDASDFPPEVTTRPHVANYRSINLEALLAQKPDLVVAWHSAQSRMLAPIEQLGIPVFYSEPTDFASLATEIRALGQRLELEQAANSQADAYLARLAELKQRYGQPKHIKVFYQLWHPPLTSVSGAAWPAQAIELCGGENLMAKAKTPYPQVSLEQVIKANPALILAGSQDPGALRHWQQWPMIDAVKHQRLQLINSDELHRFTPRALNAVQQVCDAISPQQAAIVLIPGFTADGSPQDMA</sequence>
<protein>
    <submittedName>
        <fullName evidence="4">Cobalamin-binding protein</fullName>
    </submittedName>
</protein>
<evidence type="ECO:0000256" key="2">
    <source>
        <dbReference type="SAM" id="SignalP"/>
    </source>
</evidence>
<dbReference type="Pfam" id="PF01497">
    <property type="entry name" value="Peripla_BP_2"/>
    <property type="match status" value="1"/>
</dbReference>
<dbReference type="NCBIfam" id="NF038402">
    <property type="entry name" value="TroA_like"/>
    <property type="match status" value="1"/>
</dbReference>
<feature type="signal peptide" evidence="2">
    <location>
        <begin position="1"/>
        <end position="19"/>
    </location>
</feature>
<dbReference type="CDD" id="cd01144">
    <property type="entry name" value="BtuF"/>
    <property type="match status" value="1"/>
</dbReference>
<dbReference type="Proteomes" id="UP000675653">
    <property type="component" value="Unassembled WGS sequence"/>
</dbReference>
<evidence type="ECO:0000313" key="5">
    <source>
        <dbReference type="Proteomes" id="UP000675653"/>
    </source>
</evidence>
<reference evidence="4 5" key="1">
    <citation type="submission" date="2021-04" db="EMBL/GenBank/DDBJ databases">
        <title>Draft Genome of Aeromonas popoffii ID682, isolated from a natural water source in Idaho.</title>
        <authorList>
            <person name="Testerman T."/>
            <person name="Graf J."/>
        </authorList>
    </citation>
    <scope>NUCLEOTIDE SEQUENCE [LARGE SCALE GENOMIC DNA]</scope>
    <source>
        <strain evidence="4 5">ID682</strain>
    </source>
</reference>
<dbReference type="InterPro" id="IPR050902">
    <property type="entry name" value="ABC_Transporter_SBP"/>
</dbReference>
<proteinExistence type="predicted"/>
<name>A0ABS5GL95_9GAMM</name>